<reference evidence="2" key="1">
    <citation type="submission" date="2022-06" db="EMBL/GenBank/DDBJ databases">
        <title>Dynamics of rice microbiomes reveals core vertical transmitted seed endophytes.</title>
        <authorList>
            <person name="Liao K."/>
            <person name="Zhang X."/>
        </authorList>
    </citation>
    <scope>NUCLEOTIDE SEQUENCE</scope>
    <source>
        <strain evidence="2">JT1-17</strain>
    </source>
</reference>
<dbReference type="EMBL" id="JANFVX010000004">
    <property type="protein sequence ID" value="MCW0343520.1"/>
    <property type="molecule type" value="Genomic_DNA"/>
</dbReference>
<feature type="transmembrane region" description="Helical" evidence="1">
    <location>
        <begin position="20"/>
        <end position="37"/>
    </location>
</feature>
<evidence type="ECO:0000313" key="3">
    <source>
        <dbReference type="Proteomes" id="UP001208888"/>
    </source>
</evidence>
<evidence type="ECO:0000256" key="1">
    <source>
        <dbReference type="SAM" id="Phobius"/>
    </source>
</evidence>
<keyword evidence="1" id="KW-0812">Transmembrane</keyword>
<dbReference type="Proteomes" id="UP001208888">
    <property type="component" value="Unassembled WGS sequence"/>
</dbReference>
<comment type="caution">
    <text evidence="2">The sequence shown here is derived from an EMBL/GenBank/DDBJ whole genome shotgun (WGS) entry which is preliminary data.</text>
</comment>
<name>A0AAJ1CXL9_PANAN</name>
<evidence type="ECO:0000313" key="2">
    <source>
        <dbReference type="EMBL" id="MCW0343520.1"/>
    </source>
</evidence>
<sequence length="47" mass="5358">MRMCMACIGLSRQHSHDLLVIYRAIAPFLSTLHLHGVKMSPLFPYSD</sequence>
<proteinExistence type="predicted"/>
<keyword evidence="1" id="KW-1133">Transmembrane helix</keyword>
<accession>A0AAJ1CXL9</accession>
<dbReference type="AlphaFoldDB" id="A0AAJ1CXL9"/>
<gene>
    <name evidence="2" type="ORF">NB703_001613</name>
</gene>
<protein>
    <submittedName>
        <fullName evidence="2">Uncharacterized protein</fullName>
    </submittedName>
</protein>
<organism evidence="2 3">
    <name type="scientific">Pantoea ananas</name>
    <name type="common">Erwinia uredovora</name>
    <dbReference type="NCBI Taxonomy" id="553"/>
    <lineage>
        <taxon>Bacteria</taxon>
        <taxon>Pseudomonadati</taxon>
        <taxon>Pseudomonadota</taxon>
        <taxon>Gammaproteobacteria</taxon>
        <taxon>Enterobacterales</taxon>
        <taxon>Erwiniaceae</taxon>
        <taxon>Pantoea</taxon>
    </lineage>
</organism>
<keyword evidence="1" id="KW-0472">Membrane</keyword>